<evidence type="ECO:0000313" key="5">
    <source>
        <dbReference type="Proteomes" id="UP000297273"/>
    </source>
</evidence>
<sequence>MTPLKHSFDSYDTIGLSELVRKKKVQPRELLDFSEAKINRFNPDLNAVILKTLDQAREQLRANKIPKGPFYGVPLLLKNLLHEVEGQKITSGSKALLNYVAAKDSEFVSRLRKAGFLFIGTTNVPEFALMGITEPKVYGPTRNPWDPERTPGGSSGGSAAAVASGMSTIATASDGGGSIRIPAAYCGLFGLKPSRGIVPVHPLGRVWQGAYVDHVLTKTVRDSAAIFDLVSGTSISEAFHLEKQKGTYLSETKKSPGKLKIAYSFTSPIGTPVNQDHIDALHDTVKLLKSLGHKLEEASPNIDGKRLAKSYVTMYFGEVASEIPRLEKVLGRKVKMSDLESTTWILGLLGRAISAGEFVSAIRYWDEAAYIAEDFLGSYDLYLTPTTAEPPAKIGELAPKLYEEIAMQIIGRIGAGKLLLATGMVDQIVEKNLARTPFTQLANLTGQPSMSVPLSRTKLGLPIGMMFTAKRSREDILFRLAGQLEKEKPWADISKA</sequence>
<organism evidence="3 6">
    <name type="scientific">Leptospira langatensis</name>
    <dbReference type="NCBI Taxonomy" id="2484983"/>
    <lineage>
        <taxon>Bacteria</taxon>
        <taxon>Pseudomonadati</taxon>
        <taxon>Spirochaetota</taxon>
        <taxon>Spirochaetia</taxon>
        <taxon>Leptospirales</taxon>
        <taxon>Leptospiraceae</taxon>
        <taxon>Leptospira</taxon>
    </lineage>
</organism>
<evidence type="ECO:0000256" key="1">
    <source>
        <dbReference type="ARBA" id="ARBA00009199"/>
    </source>
</evidence>
<dbReference type="EMBL" id="RQER01000010">
    <property type="protein sequence ID" value="TGJ98901.1"/>
    <property type="molecule type" value="Genomic_DNA"/>
</dbReference>
<dbReference type="GO" id="GO:0003824">
    <property type="term" value="F:catalytic activity"/>
    <property type="evidence" value="ECO:0007669"/>
    <property type="project" value="InterPro"/>
</dbReference>
<dbReference type="AlphaFoldDB" id="A0A5F1ZRX7"/>
<dbReference type="PANTHER" id="PTHR11895:SF7">
    <property type="entry name" value="GLUTAMYL-TRNA(GLN) AMIDOTRANSFERASE SUBUNIT A, MITOCHONDRIAL"/>
    <property type="match status" value="1"/>
</dbReference>
<dbReference type="RefSeq" id="WP_135645849.1">
    <property type="nucleotide sequence ID" value="NZ_RQER01000010.1"/>
</dbReference>
<comment type="caution">
    <text evidence="3">The sequence shown here is derived from an EMBL/GenBank/DDBJ whole genome shotgun (WGS) entry which is preliminary data.</text>
</comment>
<evidence type="ECO:0000259" key="2">
    <source>
        <dbReference type="Pfam" id="PF01425"/>
    </source>
</evidence>
<protein>
    <submittedName>
        <fullName evidence="3">Amidase</fullName>
    </submittedName>
</protein>
<dbReference type="InterPro" id="IPR023631">
    <property type="entry name" value="Amidase_dom"/>
</dbReference>
<reference evidence="3 6" key="2">
    <citation type="journal article" date="2019" name="PLoS Negl. Trop. Dis.">
        <title>Revisiting the worldwide diversity of Leptospira species in the environment.</title>
        <authorList>
            <person name="Vincent A.T."/>
            <person name="Schiettekatte O."/>
            <person name="Bourhy P."/>
            <person name="Veyrier F.J."/>
            <person name="Picardeau M."/>
        </authorList>
    </citation>
    <scope>NUCLEOTIDE SEQUENCE [LARGE SCALE GENOMIC DNA]</scope>
    <source>
        <strain evidence="4">201702690</strain>
        <strain evidence="3 6">SSW18</strain>
    </source>
</reference>
<dbReference type="Gene3D" id="3.90.1300.10">
    <property type="entry name" value="Amidase signature (AS) domain"/>
    <property type="match status" value="1"/>
</dbReference>
<gene>
    <name evidence="3" type="ORF">EHO57_15400</name>
    <name evidence="4" type="ORF">EHQ53_11100</name>
</gene>
<dbReference type="PROSITE" id="PS00571">
    <property type="entry name" value="AMIDASES"/>
    <property type="match status" value="1"/>
</dbReference>
<reference evidence="4" key="1">
    <citation type="submission" date="2018-10" db="EMBL/GenBank/DDBJ databases">
        <authorList>
            <person name="Vincent A.T."/>
            <person name="Schiettekatte O."/>
            <person name="Bourhy P."/>
            <person name="Veyrier F.J."/>
            <person name="Picardeau M."/>
        </authorList>
    </citation>
    <scope>NUCLEOTIDE SEQUENCE</scope>
    <source>
        <strain evidence="4">201702690</strain>
    </source>
</reference>
<evidence type="ECO:0000313" key="3">
    <source>
        <dbReference type="EMBL" id="TGJ98901.1"/>
    </source>
</evidence>
<dbReference type="PANTHER" id="PTHR11895">
    <property type="entry name" value="TRANSAMIDASE"/>
    <property type="match status" value="1"/>
</dbReference>
<dbReference type="InterPro" id="IPR020556">
    <property type="entry name" value="Amidase_CS"/>
</dbReference>
<dbReference type="SUPFAM" id="SSF75304">
    <property type="entry name" value="Amidase signature (AS) enzymes"/>
    <property type="match status" value="1"/>
</dbReference>
<feature type="domain" description="Amidase" evidence="2">
    <location>
        <begin position="31"/>
        <end position="475"/>
    </location>
</feature>
<dbReference type="Proteomes" id="UP000297946">
    <property type="component" value="Unassembled WGS sequence"/>
</dbReference>
<accession>A0A5F1ZRX7</accession>
<evidence type="ECO:0000313" key="4">
    <source>
        <dbReference type="EMBL" id="TGL40532.1"/>
    </source>
</evidence>
<dbReference type="EMBL" id="RQGC01000007">
    <property type="protein sequence ID" value="TGL40532.1"/>
    <property type="molecule type" value="Genomic_DNA"/>
</dbReference>
<dbReference type="OrthoDB" id="9811471at2"/>
<proteinExistence type="inferred from homology"/>
<dbReference type="Proteomes" id="UP000297273">
    <property type="component" value="Unassembled WGS sequence"/>
</dbReference>
<comment type="similarity">
    <text evidence="1">Belongs to the amidase family.</text>
</comment>
<evidence type="ECO:0000313" key="6">
    <source>
        <dbReference type="Proteomes" id="UP000297946"/>
    </source>
</evidence>
<dbReference type="InterPro" id="IPR036928">
    <property type="entry name" value="AS_sf"/>
</dbReference>
<dbReference type="InterPro" id="IPR000120">
    <property type="entry name" value="Amidase"/>
</dbReference>
<keyword evidence="5" id="KW-1185">Reference proteome</keyword>
<name>A0A5F1ZRX7_9LEPT</name>
<dbReference type="Pfam" id="PF01425">
    <property type="entry name" value="Amidase"/>
    <property type="match status" value="1"/>
</dbReference>